<gene>
    <name evidence="2" type="ORF">E2562_023638</name>
</gene>
<dbReference type="AlphaFoldDB" id="A0A6G1BLW4"/>
<protein>
    <submittedName>
        <fullName evidence="2">Uncharacterized protein</fullName>
    </submittedName>
</protein>
<dbReference type="OrthoDB" id="664875at2759"/>
<comment type="caution">
    <text evidence="2">The sequence shown here is derived from an EMBL/GenBank/DDBJ whole genome shotgun (WGS) entry which is preliminary data.</text>
</comment>
<feature type="compositionally biased region" description="Acidic residues" evidence="1">
    <location>
        <begin position="86"/>
        <end position="95"/>
    </location>
</feature>
<feature type="region of interest" description="Disordered" evidence="1">
    <location>
        <begin position="46"/>
        <end position="104"/>
    </location>
</feature>
<evidence type="ECO:0000256" key="1">
    <source>
        <dbReference type="SAM" id="MobiDB-lite"/>
    </source>
</evidence>
<name>A0A6G1BLW4_9ORYZ</name>
<keyword evidence="3" id="KW-1185">Reference proteome</keyword>
<proteinExistence type="predicted"/>
<evidence type="ECO:0000313" key="3">
    <source>
        <dbReference type="Proteomes" id="UP000479710"/>
    </source>
</evidence>
<dbReference type="Proteomes" id="UP000479710">
    <property type="component" value="Unassembled WGS sequence"/>
</dbReference>
<dbReference type="EMBL" id="SPHZ02000012">
    <property type="protein sequence ID" value="KAF0889335.1"/>
    <property type="molecule type" value="Genomic_DNA"/>
</dbReference>
<organism evidence="2 3">
    <name type="scientific">Oryza meyeriana var. granulata</name>
    <dbReference type="NCBI Taxonomy" id="110450"/>
    <lineage>
        <taxon>Eukaryota</taxon>
        <taxon>Viridiplantae</taxon>
        <taxon>Streptophyta</taxon>
        <taxon>Embryophyta</taxon>
        <taxon>Tracheophyta</taxon>
        <taxon>Spermatophyta</taxon>
        <taxon>Magnoliopsida</taxon>
        <taxon>Liliopsida</taxon>
        <taxon>Poales</taxon>
        <taxon>Poaceae</taxon>
        <taxon>BOP clade</taxon>
        <taxon>Oryzoideae</taxon>
        <taxon>Oryzeae</taxon>
        <taxon>Oryzinae</taxon>
        <taxon>Oryza</taxon>
        <taxon>Oryza meyeriana</taxon>
    </lineage>
</organism>
<reference evidence="2 3" key="1">
    <citation type="submission" date="2019-11" db="EMBL/GenBank/DDBJ databases">
        <title>Whole genome sequence of Oryza granulata.</title>
        <authorList>
            <person name="Li W."/>
        </authorList>
    </citation>
    <scope>NUCLEOTIDE SEQUENCE [LARGE SCALE GENOMIC DNA]</scope>
    <source>
        <strain evidence="3">cv. Menghai</strain>
        <tissue evidence="2">Leaf</tissue>
    </source>
</reference>
<evidence type="ECO:0000313" key="2">
    <source>
        <dbReference type="EMBL" id="KAF0889335.1"/>
    </source>
</evidence>
<accession>A0A6G1BLW4</accession>
<feature type="compositionally biased region" description="Polar residues" evidence="1">
    <location>
        <begin position="46"/>
        <end position="65"/>
    </location>
</feature>
<sequence length="146" mass="15751">MAFLPEGKLARGDELWILEPRGILEAKSQESSLGYLNSQASDTSQLVSQASFNGSGSTGVTNSNAIHDDDDKSKTANSGTSKEHSDDDGDLEENTDPANAKRTRSFGVKNNDVLLQVYLTQFVLLLLLLSKATGQIPASQMKQFLC</sequence>